<dbReference type="InterPro" id="IPR013087">
    <property type="entry name" value="Znf_C2H2_type"/>
</dbReference>
<evidence type="ECO:0000313" key="8">
    <source>
        <dbReference type="EMBL" id="KAJ4425334.1"/>
    </source>
</evidence>
<dbReference type="PANTHER" id="PTHR23235:SF178">
    <property type="entry name" value="C2H2-TYPE DOMAIN-CONTAINING PROTEIN-RELATED"/>
    <property type="match status" value="1"/>
</dbReference>
<feature type="compositionally biased region" description="Acidic residues" evidence="6">
    <location>
        <begin position="90"/>
        <end position="100"/>
    </location>
</feature>
<evidence type="ECO:0000256" key="1">
    <source>
        <dbReference type="ARBA" id="ARBA00022723"/>
    </source>
</evidence>
<dbReference type="Proteomes" id="UP001148838">
    <property type="component" value="Unassembled WGS sequence"/>
</dbReference>
<evidence type="ECO:0000256" key="4">
    <source>
        <dbReference type="ARBA" id="ARBA00022833"/>
    </source>
</evidence>
<feature type="domain" description="C2H2-type" evidence="7">
    <location>
        <begin position="350"/>
        <end position="377"/>
    </location>
</feature>
<accession>A0ABQ8RUA3</accession>
<feature type="region of interest" description="Disordered" evidence="6">
    <location>
        <begin position="643"/>
        <end position="663"/>
    </location>
</feature>
<evidence type="ECO:0000256" key="3">
    <source>
        <dbReference type="ARBA" id="ARBA00022771"/>
    </source>
</evidence>
<keyword evidence="3 5" id="KW-0863">Zinc-finger</keyword>
<dbReference type="PANTHER" id="PTHR23235">
    <property type="entry name" value="KRUEPPEL-LIKE TRANSCRIPTION FACTOR"/>
    <property type="match status" value="1"/>
</dbReference>
<evidence type="ECO:0000256" key="6">
    <source>
        <dbReference type="SAM" id="MobiDB-lite"/>
    </source>
</evidence>
<name>A0ABQ8RUA3_PERAM</name>
<dbReference type="EMBL" id="JAJSOF020000043">
    <property type="protein sequence ID" value="KAJ4425334.1"/>
    <property type="molecule type" value="Genomic_DNA"/>
</dbReference>
<dbReference type="InterPro" id="IPR036236">
    <property type="entry name" value="Znf_C2H2_sf"/>
</dbReference>
<dbReference type="Pfam" id="PF00096">
    <property type="entry name" value="zf-C2H2"/>
    <property type="match status" value="6"/>
</dbReference>
<proteinExistence type="predicted"/>
<sequence>MSYYSEECVDQGRVLTSEVKVDEDPMPISFRMVKHEPESSLCTAGTKFLDQPVSGIKEEYEDQSQDLKTEIKFEEDPVPISFPVVKREPEEEQSDLDTVNEEPRVEGTAEDNEIFTECYQKVSVSSEFDGIAHEGTRLCEIPKNSDSSGKYAPTHEDKQELQFEMSKECLSNPAKSTMHLRERVGKNVYKCDICGRSFSKSTRIKDMHYCTQETNLSDVMILCHLRTHELLHTGEKSFKCDVCGKCLSTSGNLSEHKRMHTAEKPFKCEVCGKCFSKSCSVKSHERLHTGEKPFKCVVCGRCFSQSCHLKSHERLHTGEKPFKCVVCGKCFSHSCNLRSHERLHTGEKPFKCIVCGKCFSQSTHLRGHERLHTGEQTFKCDVCGKCFSQSCNLRNHERLHTGEKPFKCIVCGKCFSQSYNLSSHERLHTAEKPFKCVVCDGTQFDPLAVQSCGDADTMETKFSPDERNLLDEHMAGVKMEYVDQSHDFASEVKFEENPEPISFPVVKDEPEERNFADLHVTGIKEEYGDQSHDLTTEIKFEEDPVPISFPVVKRDPEAYAKMSYYSEECVDQGRVLTSEVKVDEDPMPISFRMVKHEPEERNFLDQPVSGIKEEYEDQSQDLTTEIKFEEDPVPISFPVVKREPEEEQSDLDAVNEEPRVEGTTEDNEIFTEWFITPVSPAGIFPISVVLSHGFERDFRLVWPDRAPSNEAIVDPS</sequence>
<organism evidence="8 9">
    <name type="scientific">Periplaneta americana</name>
    <name type="common">American cockroach</name>
    <name type="synonym">Blatta americana</name>
    <dbReference type="NCBI Taxonomy" id="6978"/>
    <lineage>
        <taxon>Eukaryota</taxon>
        <taxon>Metazoa</taxon>
        <taxon>Ecdysozoa</taxon>
        <taxon>Arthropoda</taxon>
        <taxon>Hexapoda</taxon>
        <taxon>Insecta</taxon>
        <taxon>Pterygota</taxon>
        <taxon>Neoptera</taxon>
        <taxon>Polyneoptera</taxon>
        <taxon>Dictyoptera</taxon>
        <taxon>Blattodea</taxon>
        <taxon>Blattoidea</taxon>
        <taxon>Blattidae</taxon>
        <taxon>Blattinae</taxon>
        <taxon>Periplaneta</taxon>
    </lineage>
</organism>
<keyword evidence="2" id="KW-0677">Repeat</keyword>
<keyword evidence="9" id="KW-1185">Reference proteome</keyword>
<dbReference type="Gene3D" id="3.30.160.60">
    <property type="entry name" value="Classic Zinc Finger"/>
    <property type="match status" value="8"/>
</dbReference>
<keyword evidence="4" id="KW-0862">Zinc</keyword>
<feature type="region of interest" description="Disordered" evidence="6">
    <location>
        <begin position="88"/>
        <end position="108"/>
    </location>
</feature>
<evidence type="ECO:0000256" key="5">
    <source>
        <dbReference type="PROSITE-ProRule" id="PRU00042"/>
    </source>
</evidence>
<dbReference type="SUPFAM" id="SSF57667">
    <property type="entry name" value="beta-beta-alpha zinc fingers"/>
    <property type="match status" value="4"/>
</dbReference>
<feature type="domain" description="C2H2-type" evidence="7">
    <location>
        <begin position="406"/>
        <end position="433"/>
    </location>
</feature>
<feature type="domain" description="C2H2-type" evidence="7">
    <location>
        <begin position="322"/>
        <end position="349"/>
    </location>
</feature>
<keyword evidence="1" id="KW-0479">Metal-binding</keyword>
<reference evidence="8 9" key="1">
    <citation type="journal article" date="2022" name="Allergy">
        <title>Genome assembly and annotation of Periplaneta americana reveal a comprehensive cockroach allergen profile.</title>
        <authorList>
            <person name="Wang L."/>
            <person name="Xiong Q."/>
            <person name="Saelim N."/>
            <person name="Wang L."/>
            <person name="Nong W."/>
            <person name="Wan A.T."/>
            <person name="Shi M."/>
            <person name="Liu X."/>
            <person name="Cao Q."/>
            <person name="Hui J.H.L."/>
            <person name="Sookrung N."/>
            <person name="Leung T.F."/>
            <person name="Tungtrongchitr A."/>
            <person name="Tsui S.K.W."/>
        </authorList>
    </citation>
    <scope>NUCLEOTIDE SEQUENCE [LARGE SCALE GENOMIC DNA]</scope>
    <source>
        <tissue evidence="8">Whole body-01</tissue>
    </source>
</reference>
<feature type="domain" description="C2H2-type" evidence="7">
    <location>
        <begin position="294"/>
        <end position="321"/>
    </location>
</feature>
<evidence type="ECO:0000256" key="2">
    <source>
        <dbReference type="ARBA" id="ARBA00022737"/>
    </source>
</evidence>
<evidence type="ECO:0000313" key="9">
    <source>
        <dbReference type="Proteomes" id="UP001148838"/>
    </source>
</evidence>
<feature type="domain" description="C2H2-type" evidence="7">
    <location>
        <begin position="378"/>
        <end position="405"/>
    </location>
</feature>
<comment type="caution">
    <text evidence="8">The sequence shown here is derived from an EMBL/GenBank/DDBJ whole genome shotgun (WGS) entry which is preliminary data.</text>
</comment>
<dbReference type="SMART" id="SM00355">
    <property type="entry name" value="ZnF_C2H2"/>
    <property type="match status" value="8"/>
</dbReference>
<dbReference type="PROSITE" id="PS00028">
    <property type="entry name" value="ZINC_FINGER_C2H2_1"/>
    <property type="match status" value="7"/>
</dbReference>
<protein>
    <recommendedName>
        <fullName evidence="7">C2H2-type domain-containing protein</fullName>
    </recommendedName>
</protein>
<gene>
    <name evidence="8" type="ORF">ANN_27949</name>
</gene>
<feature type="compositionally biased region" description="Acidic residues" evidence="6">
    <location>
        <begin position="645"/>
        <end position="655"/>
    </location>
</feature>
<evidence type="ECO:0000259" key="7">
    <source>
        <dbReference type="PROSITE" id="PS50157"/>
    </source>
</evidence>
<dbReference type="PROSITE" id="PS50157">
    <property type="entry name" value="ZINC_FINGER_C2H2_2"/>
    <property type="match status" value="7"/>
</dbReference>
<feature type="domain" description="C2H2-type" evidence="7">
    <location>
        <begin position="266"/>
        <end position="293"/>
    </location>
</feature>
<feature type="domain" description="C2H2-type" evidence="7">
    <location>
        <begin position="238"/>
        <end position="265"/>
    </location>
</feature>